<dbReference type="InterPro" id="IPR036388">
    <property type="entry name" value="WH-like_DNA-bd_sf"/>
</dbReference>
<evidence type="ECO:0000313" key="6">
    <source>
        <dbReference type="EMBL" id="GLI01839.1"/>
    </source>
</evidence>
<dbReference type="Pfam" id="PF01047">
    <property type="entry name" value="MarR"/>
    <property type="match status" value="1"/>
</dbReference>
<dbReference type="InterPro" id="IPR039422">
    <property type="entry name" value="MarR/SlyA-like"/>
</dbReference>
<keyword evidence="3" id="KW-0804">Transcription</keyword>
<protein>
    <recommendedName>
        <fullName evidence="5">HTH marR-type domain-containing protein</fullName>
    </recommendedName>
</protein>
<organism evidence="6 7">
    <name type="scientific">Phytohabitans aurantiacus</name>
    <dbReference type="NCBI Taxonomy" id="3016789"/>
    <lineage>
        <taxon>Bacteria</taxon>
        <taxon>Bacillati</taxon>
        <taxon>Actinomycetota</taxon>
        <taxon>Actinomycetes</taxon>
        <taxon>Micromonosporales</taxon>
        <taxon>Micromonosporaceae</taxon>
    </lineage>
</organism>
<feature type="region of interest" description="Disordered" evidence="4">
    <location>
        <begin position="1"/>
        <end position="24"/>
    </location>
</feature>
<dbReference type="PRINTS" id="PR00598">
    <property type="entry name" value="HTHMARR"/>
</dbReference>
<evidence type="ECO:0000256" key="2">
    <source>
        <dbReference type="ARBA" id="ARBA00023125"/>
    </source>
</evidence>
<dbReference type="InterPro" id="IPR000835">
    <property type="entry name" value="HTH_MarR-typ"/>
</dbReference>
<dbReference type="EMBL" id="BSDI01000050">
    <property type="protein sequence ID" value="GLI01839.1"/>
    <property type="molecule type" value="Genomic_DNA"/>
</dbReference>
<evidence type="ECO:0000256" key="4">
    <source>
        <dbReference type="SAM" id="MobiDB-lite"/>
    </source>
</evidence>
<dbReference type="SUPFAM" id="SSF46785">
    <property type="entry name" value="Winged helix' DNA-binding domain"/>
    <property type="match status" value="1"/>
</dbReference>
<evidence type="ECO:0000259" key="5">
    <source>
        <dbReference type="PROSITE" id="PS50995"/>
    </source>
</evidence>
<sequence length="186" mass="20280">MFQVADVRARPAEAGAAGSRKPSTDAMVTDGLLGTSRVLVALAARSLGQLDADVTLVQYRTLVVLASHGPQRTVDLATELEVAPSTVTRMCDRLVRKGLVCRYRRVEDRRATWVGLTEAGRDLVGEVMRSRRRAIGQMVRAVPVPDPAALAEVLEAFVYAADELPESVWWQRWQVSAMPPPDTATA</sequence>
<dbReference type="Gene3D" id="1.10.10.10">
    <property type="entry name" value="Winged helix-like DNA-binding domain superfamily/Winged helix DNA-binding domain"/>
    <property type="match status" value="1"/>
</dbReference>
<reference evidence="6" key="1">
    <citation type="submission" date="2022-12" db="EMBL/GenBank/DDBJ databases">
        <title>New Phytohabitans aurantiacus sp. RD004123 nov., an actinomycete isolated from soil.</title>
        <authorList>
            <person name="Triningsih D.W."/>
            <person name="Harunari E."/>
            <person name="Igarashi Y."/>
        </authorList>
    </citation>
    <scope>NUCLEOTIDE SEQUENCE</scope>
    <source>
        <strain evidence="6">RD004123</strain>
    </source>
</reference>
<comment type="caution">
    <text evidence="6">The sequence shown here is derived from an EMBL/GenBank/DDBJ whole genome shotgun (WGS) entry which is preliminary data.</text>
</comment>
<keyword evidence="7" id="KW-1185">Reference proteome</keyword>
<dbReference type="PANTHER" id="PTHR33164:SF94">
    <property type="entry name" value="TRANSCRIPTIONAL REGULATORY PROTEIN-RELATED"/>
    <property type="match status" value="1"/>
</dbReference>
<dbReference type="Proteomes" id="UP001144280">
    <property type="component" value="Unassembled WGS sequence"/>
</dbReference>
<proteinExistence type="predicted"/>
<gene>
    <name evidence="6" type="ORF">Pa4123_71160</name>
</gene>
<keyword evidence="2" id="KW-0238">DNA-binding</keyword>
<evidence type="ECO:0000256" key="3">
    <source>
        <dbReference type="ARBA" id="ARBA00023163"/>
    </source>
</evidence>
<dbReference type="PROSITE" id="PS01117">
    <property type="entry name" value="HTH_MARR_1"/>
    <property type="match status" value="1"/>
</dbReference>
<dbReference type="PROSITE" id="PS50995">
    <property type="entry name" value="HTH_MARR_2"/>
    <property type="match status" value="1"/>
</dbReference>
<name>A0ABQ5R4X7_9ACTN</name>
<dbReference type="InterPro" id="IPR036390">
    <property type="entry name" value="WH_DNA-bd_sf"/>
</dbReference>
<keyword evidence="1" id="KW-0805">Transcription regulation</keyword>
<feature type="domain" description="HTH marR-type" evidence="5">
    <location>
        <begin position="25"/>
        <end position="159"/>
    </location>
</feature>
<evidence type="ECO:0000313" key="7">
    <source>
        <dbReference type="Proteomes" id="UP001144280"/>
    </source>
</evidence>
<dbReference type="InterPro" id="IPR023187">
    <property type="entry name" value="Tscrpt_reg_MarR-type_CS"/>
</dbReference>
<accession>A0ABQ5R4X7</accession>
<dbReference type="SMART" id="SM00347">
    <property type="entry name" value="HTH_MARR"/>
    <property type="match status" value="1"/>
</dbReference>
<evidence type="ECO:0000256" key="1">
    <source>
        <dbReference type="ARBA" id="ARBA00023015"/>
    </source>
</evidence>
<dbReference type="PANTHER" id="PTHR33164">
    <property type="entry name" value="TRANSCRIPTIONAL REGULATOR, MARR FAMILY"/>
    <property type="match status" value="1"/>
</dbReference>